<evidence type="ECO:0000256" key="1">
    <source>
        <dbReference type="SAM" id="SignalP"/>
    </source>
</evidence>
<name>A0A250FL63_9FLAO</name>
<proteinExistence type="predicted"/>
<evidence type="ECO:0000313" key="2">
    <source>
        <dbReference type="EMBL" id="ATA85824.1"/>
    </source>
</evidence>
<organism evidence="2 3">
    <name type="scientific">Capnocytophaga gingivalis</name>
    <dbReference type="NCBI Taxonomy" id="1017"/>
    <lineage>
        <taxon>Bacteria</taxon>
        <taxon>Pseudomonadati</taxon>
        <taxon>Bacteroidota</taxon>
        <taxon>Flavobacteriia</taxon>
        <taxon>Flavobacteriales</taxon>
        <taxon>Flavobacteriaceae</taxon>
        <taxon>Capnocytophaga</taxon>
    </lineage>
</organism>
<feature type="chain" id="PRO_5013304239" evidence="1">
    <location>
        <begin position="20"/>
        <end position="111"/>
    </location>
</feature>
<accession>A0A250FL63</accession>
<keyword evidence="1" id="KW-0732">Signal</keyword>
<dbReference type="EMBL" id="CP022386">
    <property type="protein sequence ID" value="ATA85824.1"/>
    <property type="molecule type" value="Genomic_DNA"/>
</dbReference>
<dbReference type="GeneID" id="84807111"/>
<dbReference type="Proteomes" id="UP000217250">
    <property type="component" value="Chromosome"/>
</dbReference>
<dbReference type="RefSeq" id="WP_002670211.1">
    <property type="nucleotide sequence ID" value="NZ_CAUQOG010000054.1"/>
</dbReference>
<feature type="signal peptide" evidence="1">
    <location>
        <begin position="1"/>
        <end position="19"/>
    </location>
</feature>
<dbReference type="KEGG" id="cgh:CGC50_00835"/>
<reference evidence="3" key="1">
    <citation type="submission" date="2017-06" db="EMBL/GenBank/DDBJ databases">
        <title>Capnocytophaga spp. assemblies.</title>
        <authorList>
            <person name="Gulvik C.A."/>
        </authorList>
    </citation>
    <scope>NUCLEOTIDE SEQUENCE [LARGE SCALE GENOMIC DNA]</scope>
    <source>
        <strain evidence="3">H1496</strain>
    </source>
</reference>
<sequence>MKHLLILLAMAMAPVAMNAQDNSKQVQPEKATTKACCSKDKKEGAACHKDGKNDEKVCDKDSKEAKACCKDGKGDKACCKEDKKDGMASDSEKKECKKTGKKGCCSAKKAA</sequence>
<dbReference type="AlphaFoldDB" id="A0A250FL63"/>
<gene>
    <name evidence="2" type="ORF">CGC50_00835</name>
</gene>
<evidence type="ECO:0000313" key="3">
    <source>
        <dbReference type="Proteomes" id="UP000217250"/>
    </source>
</evidence>
<dbReference type="OrthoDB" id="9971771at2"/>
<protein>
    <submittedName>
        <fullName evidence="2">Chaperonin</fullName>
    </submittedName>
</protein>